<keyword evidence="4" id="KW-0560">Oxidoreductase</keyword>
<sequence>MDGEPPPELFPEQLAELFPGLPRPLPGPQSRLQRRPLSSRERLEPAPGVVLLPDWLSPAEQRDLVAACREWARPPGGMRTVRLPRGGVMSVRMVCLGWHWYPYGYARTVVDGDGGPVKPFPPALGDLARRAVADAYRTADEGPGGVGPGGEGSGRAGSGSAGSGSAGEVAGVSGYAPDVAVINHYPHGARMGLHRDREERVDAPVVSLSLGDTCVFRIGNTETRTRPWTDLELRSGDLLVFGGPARFAYHGVPRTLPGTADPALGLVGRLNLTVRQSGLG</sequence>
<evidence type="ECO:0000256" key="1">
    <source>
        <dbReference type="ARBA" id="ARBA00001954"/>
    </source>
</evidence>
<protein>
    <submittedName>
        <fullName evidence="8">Alpha-ketoglutarate-dependent dioxygenase AlkB</fullName>
    </submittedName>
</protein>
<dbReference type="Gene3D" id="2.60.120.590">
    <property type="entry name" value="Alpha-ketoglutarate-dependent dioxygenase AlkB-like"/>
    <property type="match status" value="1"/>
</dbReference>
<comment type="caution">
    <text evidence="8">The sequence shown here is derived from an EMBL/GenBank/DDBJ whole genome shotgun (WGS) entry which is preliminary data.</text>
</comment>
<keyword evidence="2" id="KW-0479">Metal-binding</keyword>
<feature type="compositionally biased region" description="Gly residues" evidence="6">
    <location>
        <begin position="142"/>
        <end position="165"/>
    </location>
</feature>
<evidence type="ECO:0000259" key="7">
    <source>
        <dbReference type="PROSITE" id="PS51471"/>
    </source>
</evidence>
<evidence type="ECO:0000256" key="5">
    <source>
        <dbReference type="ARBA" id="ARBA00023004"/>
    </source>
</evidence>
<evidence type="ECO:0000256" key="3">
    <source>
        <dbReference type="ARBA" id="ARBA00022964"/>
    </source>
</evidence>
<dbReference type="InterPro" id="IPR027450">
    <property type="entry name" value="AlkB-like"/>
</dbReference>
<dbReference type="SUPFAM" id="SSF51197">
    <property type="entry name" value="Clavaminate synthase-like"/>
    <property type="match status" value="1"/>
</dbReference>
<gene>
    <name evidence="8" type="ORF">GCM10009760_63780</name>
</gene>
<feature type="region of interest" description="Disordered" evidence="6">
    <location>
        <begin position="20"/>
        <end position="40"/>
    </location>
</feature>
<keyword evidence="5" id="KW-0408">Iron</keyword>
<name>A0ABN1ZMT9_9ACTN</name>
<evidence type="ECO:0000313" key="8">
    <source>
        <dbReference type="EMBL" id="GAA1501163.1"/>
    </source>
</evidence>
<dbReference type="InterPro" id="IPR005123">
    <property type="entry name" value="Oxoglu/Fe-dep_dioxygenase_dom"/>
</dbReference>
<dbReference type="PROSITE" id="PS51471">
    <property type="entry name" value="FE2OG_OXY"/>
    <property type="match status" value="1"/>
</dbReference>
<keyword evidence="3 8" id="KW-0223">Dioxygenase</keyword>
<comment type="cofactor">
    <cofactor evidence="1">
        <name>Fe(2+)</name>
        <dbReference type="ChEBI" id="CHEBI:29033"/>
    </cofactor>
</comment>
<dbReference type="Pfam" id="PF13532">
    <property type="entry name" value="2OG-FeII_Oxy_2"/>
    <property type="match status" value="1"/>
</dbReference>
<keyword evidence="9" id="KW-1185">Reference proteome</keyword>
<feature type="domain" description="Fe2OG dioxygenase" evidence="7">
    <location>
        <begin position="176"/>
        <end position="278"/>
    </location>
</feature>
<organism evidence="8 9">
    <name type="scientific">Kitasatospora kazusensis</name>
    <dbReference type="NCBI Taxonomy" id="407974"/>
    <lineage>
        <taxon>Bacteria</taxon>
        <taxon>Bacillati</taxon>
        <taxon>Actinomycetota</taxon>
        <taxon>Actinomycetes</taxon>
        <taxon>Kitasatosporales</taxon>
        <taxon>Streptomycetaceae</taxon>
        <taxon>Kitasatospora</taxon>
    </lineage>
</organism>
<dbReference type="InterPro" id="IPR004574">
    <property type="entry name" value="Alkb"/>
</dbReference>
<proteinExistence type="predicted"/>
<feature type="region of interest" description="Disordered" evidence="6">
    <location>
        <begin position="138"/>
        <end position="168"/>
    </location>
</feature>
<dbReference type="PANTHER" id="PTHR16557">
    <property type="entry name" value="ALKYLATED DNA REPAIR PROTEIN ALKB-RELATED"/>
    <property type="match status" value="1"/>
</dbReference>
<evidence type="ECO:0000256" key="4">
    <source>
        <dbReference type="ARBA" id="ARBA00023002"/>
    </source>
</evidence>
<dbReference type="PANTHER" id="PTHR16557:SF2">
    <property type="entry name" value="NUCLEIC ACID DIOXYGENASE ALKBH1"/>
    <property type="match status" value="1"/>
</dbReference>
<dbReference type="Proteomes" id="UP001422759">
    <property type="component" value="Unassembled WGS sequence"/>
</dbReference>
<evidence type="ECO:0000256" key="6">
    <source>
        <dbReference type="SAM" id="MobiDB-lite"/>
    </source>
</evidence>
<reference evidence="8 9" key="1">
    <citation type="journal article" date="2019" name="Int. J. Syst. Evol. Microbiol.">
        <title>The Global Catalogue of Microorganisms (GCM) 10K type strain sequencing project: providing services to taxonomists for standard genome sequencing and annotation.</title>
        <authorList>
            <consortium name="The Broad Institute Genomics Platform"/>
            <consortium name="The Broad Institute Genome Sequencing Center for Infectious Disease"/>
            <person name="Wu L."/>
            <person name="Ma J."/>
        </authorList>
    </citation>
    <scope>NUCLEOTIDE SEQUENCE [LARGE SCALE GENOMIC DNA]</scope>
    <source>
        <strain evidence="8 9">JCM 14560</strain>
    </source>
</reference>
<dbReference type="InterPro" id="IPR037151">
    <property type="entry name" value="AlkB-like_sf"/>
</dbReference>
<evidence type="ECO:0000313" key="9">
    <source>
        <dbReference type="Proteomes" id="UP001422759"/>
    </source>
</evidence>
<dbReference type="EMBL" id="BAAANT010000086">
    <property type="protein sequence ID" value="GAA1501163.1"/>
    <property type="molecule type" value="Genomic_DNA"/>
</dbReference>
<dbReference type="RefSeq" id="WP_344469758.1">
    <property type="nucleotide sequence ID" value="NZ_BAAANT010000086.1"/>
</dbReference>
<evidence type="ECO:0000256" key="2">
    <source>
        <dbReference type="ARBA" id="ARBA00022723"/>
    </source>
</evidence>
<dbReference type="GO" id="GO:0051213">
    <property type="term" value="F:dioxygenase activity"/>
    <property type="evidence" value="ECO:0007669"/>
    <property type="project" value="UniProtKB-KW"/>
</dbReference>
<accession>A0ABN1ZMT9</accession>